<accession>A0A941E329</accession>
<evidence type="ECO:0000313" key="1">
    <source>
        <dbReference type="EMBL" id="MBR7800172.1"/>
    </source>
</evidence>
<proteinExistence type="predicted"/>
<dbReference type="EMBL" id="JAGSPJ010000003">
    <property type="protein sequence ID" value="MBR7800172.1"/>
    <property type="molecule type" value="Genomic_DNA"/>
</dbReference>
<organism evidence="1 2">
    <name type="scientific">Undibacterium fentianense</name>
    <dbReference type="NCBI Taxonomy" id="2828728"/>
    <lineage>
        <taxon>Bacteria</taxon>
        <taxon>Pseudomonadati</taxon>
        <taxon>Pseudomonadota</taxon>
        <taxon>Betaproteobacteria</taxon>
        <taxon>Burkholderiales</taxon>
        <taxon>Oxalobacteraceae</taxon>
        <taxon>Undibacterium</taxon>
    </lineage>
</organism>
<dbReference type="AlphaFoldDB" id="A0A941E329"/>
<keyword evidence="2" id="KW-1185">Reference proteome</keyword>
<name>A0A941E329_9BURK</name>
<gene>
    <name evidence="1" type="ORF">KDM90_09195</name>
</gene>
<dbReference type="Proteomes" id="UP000678545">
    <property type="component" value="Unassembled WGS sequence"/>
</dbReference>
<protein>
    <submittedName>
        <fullName evidence="1">Uncharacterized protein</fullName>
    </submittedName>
</protein>
<dbReference type="RefSeq" id="WP_212675301.1">
    <property type="nucleotide sequence ID" value="NZ_JAGSPJ010000003.1"/>
</dbReference>
<comment type="caution">
    <text evidence="1">The sequence shown here is derived from an EMBL/GenBank/DDBJ whole genome shotgun (WGS) entry which is preliminary data.</text>
</comment>
<sequence>MVFVLEKRRTLEKNTTRSADGKKWIKRDYKGWRPDVLIVANFLDQTRRKKVKNSDFRGESAYPDRRGFFVTSKVFLFITKIVGWAMKCVPKFAKHSAILGNK</sequence>
<reference evidence="1" key="1">
    <citation type="submission" date="2021-04" db="EMBL/GenBank/DDBJ databases">
        <title>novel species isolated from subtropical streams in China.</title>
        <authorList>
            <person name="Lu H."/>
        </authorList>
    </citation>
    <scope>NUCLEOTIDE SEQUENCE</scope>
    <source>
        <strain evidence="1">FT137W</strain>
    </source>
</reference>
<evidence type="ECO:0000313" key="2">
    <source>
        <dbReference type="Proteomes" id="UP000678545"/>
    </source>
</evidence>